<accession>A0A8J6PXL1</accession>
<dbReference type="AlphaFoldDB" id="A0A8J6PXL1"/>
<protein>
    <submittedName>
        <fullName evidence="2">Uncharacterized protein</fullName>
    </submittedName>
</protein>
<gene>
    <name evidence="2" type="ORF">ICJ85_12075</name>
</gene>
<proteinExistence type="predicted"/>
<keyword evidence="1" id="KW-1133">Transmembrane helix</keyword>
<reference evidence="2 3" key="1">
    <citation type="journal article" date="2018" name="J. Microbiol.">
        <title>Aestuariibaculum marinum sp. nov., a marine bacterium isolated from seawater in South Korea.</title>
        <authorList>
            <person name="Choi J."/>
            <person name="Lee D."/>
            <person name="Jang J.H."/>
            <person name="Cha S."/>
            <person name="Seo T."/>
        </authorList>
    </citation>
    <scope>NUCLEOTIDE SEQUENCE [LARGE SCALE GENOMIC DNA]</scope>
    <source>
        <strain evidence="2 3">IP7</strain>
    </source>
</reference>
<keyword evidence="1" id="KW-0472">Membrane</keyword>
<comment type="caution">
    <text evidence="2">The sequence shown here is derived from an EMBL/GenBank/DDBJ whole genome shotgun (WGS) entry which is preliminary data.</text>
</comment>
<evidence type="ECO:0000313" key="2">
    <source>
        <dbReference type="EMBL" id="MBD0824753.1"/>
    </source>
</evidence>
<organism evidence="2 3">
    <name type="scientific">Aestuariibaculum marinum</name>
    <dbReference type="NCBI Taxonomy" id="2683592"/>
    <lineage>
        <taxon>Bacteria</taxon>
        <taxon>Pseudomonadati</taxon>
        <taxon>Bacteroidota</taxon>
        <taxon>Flavobacteriia</taxon>
        <taxon>Flavobacteriales</taxon>
        <taxon>Flavobacteriaceae</taxon>
    </lineage>
</organism>
<keyword evidence="1" id="KW-0812">Transmembrane</keyword>
<dbReference type="EMBL" id="JACVXD010000007">
    <property type="protein sequence ID" value="MBD0824753.1"/>
    <property type="molecule type" value="Genomic_DNA"/>
</dbReference>
<dbReference type="RefSeq" id="WP_188224051.1">
    <property type="nucleotide sequence ID" value="NZ_JACVXD010000007.1"/>
</dbReference>
<evidence type="ECO:0000256" key="1">
    <source>
        <dbReference type="SAM" id="Phobius"/>
    </source>
</evidence>
<feature type="transmembrane region" description="Helical" evidence="1">
    <location>
        <begin position="35"/>
        <end position="56"/>
    </location>
</feature>
<evidence type="ECO:0000313" key="3">
    <source>
        <dbReference type="Proteomes" id="UP000621516"/>
    </source>
</evidence>
<keyword evidence="3" id="KW-1185">Reference proteome</keyword>
<dbReference type="Proteomes" id="UP000621516">
    <property type="component" value="Unassembled WGS sequence"/>
</dbReference>
<sequence>MKIATIIISVLALALIAFNTTKINFSAPLEGESSIALITILASLCAILIMLILFVSKQIEQKVKERR</sequence>
<name>A0A8J6PXL1_9FLAO</name>